<comment type="similarity">
    <text evidence="1">Belongs to the PspA/Vipp/IM30 family.</text>
</comment>
<gene>
    <name evidence="3" type="ORF">C882_0808</name>
</gene>
<dbReference type="EMBL" id="ANHY01000015">
    <property type="protein sequence ID" value="EKV28597.1"/>
    <property type="molecule type" value="Genomic_DNA"/>
</dbReference>
<dbReference type="OrthoDB" id="9779630at2"/>
<evidence type="ECO:0000313" key="3">
    <source>
        <dbReference type="EMBL" id="EKV28597.1"/>
    </source>
</evidence>
<dbReference type="Proteomes" id="UP000009881">
    <property type="component" value="Unassembled WGS sequence"/>
</dbReference>
<feature type="coiled-coil region" evidence="2">
    <location>
        <begin position="47"/>
        <end position="181"/>
    </location>
</feature>
<dbReference type="PATRIC" id="fig|1238182.3.peg.3022"/>
<dbReference type="GO" id="GO:0009271">
    <property type="term" value="P:phage shock"/>
    <property type="evidence" value="ECO:0007669"/>
    <property type="project" value="TreeGrafter"/>
</dbReference>
<evidence type="ECO:0000256" key="1">
    <source>
        <dbReference type="ARBA" id="ARBA00043985"/>
    </source>
</evidence>
<comment type="caution">
    <text evidence="3">The sequence shown here is derived from an EMBL/GenBank/DDBJ whole genome shotgun (WGS) entry which is preliminary data.</text>
</comment>
<evidence type="ECO:0000256" key="2">
    <source>
        <dbReference type="SAM" id="Coils"/>
    </source>
</evidence>
<dbReference type="RefSeq" id="WP_009541465.1">
    <property type="nucleotide sequence ID" value="NZ_ANHY01000015.1"/>
</dbReference>
<organism evidence="3 4">
    <name type="scientific">Caenispirillum salinarum AK4</name>
    <dbReference type="NCBI Taxonomy" id="1238182"/>
    <lineage>
        <taxon>Bacteria</taxon>
        <taxon>Pseudomonadati</taxon>
        <taxon>Pseudomonadota</taxon>
        <taxon>Alphaproteobacteria</taxon>
        <taxon>Rhodospirillales</taxon>
        <taxon>Novispirillaceae</taxon>
        <taxon>Caenispirillum</taxon>
    </lineage>
</organism>
<evidence type="ECO:0000313" key="4">
    <source>
        <dbReference type="Proteomes" id="UP000009881"/>
    </source>
</evidence>
<sequence>MGIFSRLSDIVNSNINSMLERAKDPEKIIRLIIQEMEDTLVEVRSSSVRYIAEKKDLERRIARLEDEHAEWAEKAELALRKDREDLARGALAAKAKAAEAIKALKQELVNIDDALARQSEDLARLQDKLADAKAREQALKTRHSVASNRLKMRSQIHDDRMGDAFRRFEQVERDLDEMEGKVESYDLGRKQQKSLADEFADLETNDAVEDELARLKAKVKSGGEG</sequence>
<dbReference type="AlphaFoldDB" id="K9GTW1"/>
<proteinExistence type="inferred from homology"/>
<reference evidence="3 4" key="1">
    <citation type="journal article" date="2013" name="Genome Announc.">
        <title>Draft Genome Sequence of an Alphaproteobacterium, Caenispirillum salinarum AK4(T), Isolated from a Solar Saltern.</title>
        <authorList>
            <person name="Khatri I."/>
            <person name="Singh A."/>
            <person name="Korpole S."/>
            <person name="Pinnaka A.K."/>
            <person name="Subramanian S."/>
        </authorList>
    </citation>
    <scope>NUCLEOTIDE SEQUENCE [LARGE SCALE GENOMIC DNA]</scope>
    <source>
        <strain evidence="3 4">AK4</strain>
    </source>
</reference>
<accession>K9GTW1</accession>
<dbReference type="Pfam" id="PF04012">
    <property type="entry name" value="PspA_IM30"/>
    <property type="match status" value="1"/>
</dbReference>
<dbReference type="NCBIfam" id="TIGR02977">
    <property type="entry name" value="phageshock_pspA"/>
    <property type="match status" value="1"/>
</dbReference>
<dbReference type="InterPro" id="IPR007157">
    <property type="entry name" value="PspA_VIPP1"/>
</dbReference>
<dbReference type="InterPro" id="IPR014319">
    <property type="entry name" value="Phageshock_PspA"/>
</dbReference>
<dbReference type="eggNOG" id="COG1842">
    <property type="taxonomic scope" value="Bacteria"/>
</dbReference>
<keyword evidence="2" id="KW-0175">Coiled coil</keyword>
<name>K9GTW1_9PROT</name>
<dbReference type="PANTHER" id="PTHR31088">
    <property type="entry name" value="MEMBRANE-ASSOCIATED PROTEIN VIPP1, CHLOROPLASTIC"/>
    <property type="match status" value="1"/>
</dbReference>
<dbReference type="STRING" id="1238182.C882_0808"/>
<dbReference type="GO" id="GO:0005829">
    <property type="term" value="C:cytosol"/>
    <property type="evidence" value="ECO:0007669"/>
    <property type="project" value="TreeGrafter"/>
</dbReference>
<dbReference type="PANTHER" id="PTHR31088:SF6">
    <property type="entry name" value="PHAGE SHOCK PROTEIN A"/>
    <property type="match status" value="1"/>
</dbReference>
<keyword evidence="4" id="KW-1185">Reference proteome</keyword>
<protein>
    <submittedName>
        <fullName evidence="3">Phage shock protein A</fullName>
    </submittedName>
</protein>